<dbReference type="GO" id="GO:0019605">
    <property type="term" value="P:butyrate metabolic process"/>
    <property type="evidence" value="ECO:0007669"/>
    <property type="project" value="UniProtKB-UniRule"/>
</dbReference>
<feature type="domain" description="Acetyl-CoA hydrolase/transferase N-terminal" evidence="4">
    <location>
        <begin position="9"/>
        <end position="190"/>
    </location>
</feature>
<proteinExistence type="inferred from homology"/>
<keyword evidence="7" id="KW-1185">Reference proteome</keyword>
<dbReference type="KEGG" id="dat:HRM2_16060"/>
<dbReference type="Gene3D" id="3.30.750.70">
    <property type="entry name" value="4-hydroxybutyrate coenzyme like domains"/>
    <property type="match status" value="1"/>
</dbReference>
<keyword evidence="3" id="KW-0443">Lipid metabolism</keyword>
<dbReference type="EC" id="2.8.3.-" evidence="3"/>
<dbReference type="AlphaFoldDB" id="C0QAD0"/>
<evidence type="ECO:0000256" key="1">
    <source>
        <dbReference type="ARBA" id="ARBA00009632"/>
    </source>
</evidence>
<feature type="binding site" evidence="3">
    <location>
        <begin position="222"/>
        <end position="226"/>
    </location>
    <ligand>
        <name>CoA</name>
        <dbReference type="ChEBI" id="CHEBI:57287"/>
    </ligand>
</feature>
<dbReference type="InterPro" id="IPR003702">
    <property type="entry name" value="ActCoA_hydro_N"/>
</dbReference>
<feature type="binding site" evidence="3">
    <location>
        <position position="345"/>
    </location>
    <ligand>
        <name>CoA</name>
        <dbReference type="ChEBI" id="CHEBI:57287"/>
    </ligand>
</feature>
<dbReference type="Gene3D" id="3.40.1080.10">
    <property type="entry name" value="Glutaconate Coenzyme A-transferase"/>
    <property type="match status" value="1"/>
</dbReference>
<dbReference type="InterPro" id="IPR038460">
    <property type="entry name" value="AcetylCoA_hyd_C_sf"/>
</dbReference>
<dbReference type="OrthoDB" id="9801795at2"/>
<evidence type="ECO:0000256" key="2">
    <source>
        <dbReference type="ARBA" id="ARBA00022679"/>
    </source>
</evidence>
<dbReference type="RefSeq" id="WP_015903502.1">
    <property type="nucleotide sequence ID" value="NC_012108.1"/>
</dbReference>
<gene>
    <name evidence="6" type="primary">cat1</name>
    <name evidence="6" type="ordered locus">HRM2_16060</name>
</gene>
<dbReference type="PANTHER" id="PTHR21432:SF20">
    <property type="entry name" value="ACETYL-COA HYDROLASE"/>
    <property type="match status" value="1"/>
</dbReference>
<dbReference type="UniPathway" id="UPA00863"/>
<feature type="active site" description="5-glutamyl coenzyme A thioester intermediate" evidence="3">
    <location>
        <position position="247"/>
    </location>
</feature>
<dbReference type="Pfam" id="PF13336">
    <property type="entry name" value="AcetylCoA_hyd_C"/>
    <property type="match status" value="1"/>
</dbReference>
<dbReference type="HOGENOM" id="CLU_030703_1_0_7"/>
<dbReference type="Proteomes" id="UP000000442">
    <property type="component" value="Chromosome"/>
</dbReference>
<dbReference type="Gene3D" id="3.40.1080.20">
    <property type="entry name" value="Acetyl-CoA hydrolase/transferase C-terminal domain"/>
    <property type="match status" value="1"/>
</dbReference>
<dbReference type="HAMAP" id="MF_03228">
    <property type="entry name" value="But_CoA_trans"/>
    <property type="match status" value="1"/>
</dbReference>
<dbReference type="SMR" id="C0QAD0"/>
<dbReference type="GO" id="GO:0006084">
    <property type="term" value="P:acetyl-CoA metabolic process"/>
    <property type="evidence" value="ECO:0007669"/>
    <property type="project" value="UniProtKB-UniRule"/>
</dbReference>
<comment type="subcellular location">
    <subcellularLocation>
        <location evidence="3">Cytoplasm</location>
    </subcellularLocation>
</comment>
<sequence length="456" mass="50287">MSFTSPILKQYRQKLVTARKAVQVVKSGDWIDYGAFCTAPRTLDEALAARVDELEHVNVRALAFPGKAKVAMASAKGNSMTYNNWHFSSGDRNNHDHHNCYYIPFTYNEGPGHYGRNIKTDVCMVQTTPMDHQGNFNFGIGNSFQRAIIDNAKTVIVEVNTTLPNCLGGAGESVHISEVNYVVETENQPILTIGSPKISDVDRKIADLIVEEIEDGSCIQLGIGGMPNAVGKLIAESDLKDLGVHSEMLVDAYLEMFEAGRVSNLKKNLDPGKFVYTFALGSQRLYDFINNNPSCASYPADYTNKLSNIASNDKTISINNAIEVDLYGQVSSESSGYRQITGTGGQFDFAYGAYHSKGGKSFICLSSTVTDKEGKVHSRIRPVFDPGSIVTLPRTITHYVVTEYGKVCLKGKSTWERAEALISIAHPDFRDQLIKEAEKMRIWVHRNQTSSLVKAA</sequence>
<dbReference type="SUPFAM" id="SSF100950">
    <property type="entry name" value="NagB/RpiA/CoA transferase-like"/>
    <property type="match status" value="2"/>
</dbReference>
<accession>C0QAD0</accession>
<feature type="binding site" evidence="3">
    <location>
        <position position="322"/>
    </location>
    <ligand>
        <name>CoA</name>
        <dbReference type="ChEBI" id="CHEBI:57287"/>
    </ligand>
</feature>
<dbReference type="InterPro" id="IPR026888">
    <property type="entry name" value="AcetylCoA_hyd_C"/>
</dbReference>
<dbReference type="Pfam" id="PF02550">
    <property type="entry name" value="AcetylCoA_hydro"/>
    <property type="match status" value="1"/>
</dbReference>
<evidence type="ECO:0000313" key="7">
    <source>
        <dbReference type="Proteomes" id="UP000000442"/>
    </source>
</evidence>
<dbReference type="STRING" id="177437.HRM2_16060"/>
<evidence type="ECO:0000256" key="3">
    <source>
        <dbReference type="HAMAP-Rule" id="MF_03228"/>
    </source>
</evidence>
<protein>
    <recommendedName>
        <fullName evidence="3">Probable butyrate:acetyl-CoA coenzyme A-transferase</fullName>
        <shortName evidence="3">Butyrate CoA-transferase</shortName>
        <ecNumber evidence="3">2.8.3.-</ecNumber>
    </recommendedName>
</protein>
<dbReference type="PANTHER" id="PTHR21432">
    <property type="entry name" value="ACETYL-COA HYDROLASE-RELATED"/>
    <property type="match status" value="1"/>
</dbReference>
<comment type="similarity">
    <text evidence="1 3">Belongs to the acetyl-CoA hydrolase/transferase family.</text>
</comment>
<reference evidence="6 7" key="1">
    <citation type="journal article" date="2009" name="Environ. Microbiol.">
        <title>Genome sequence of Desulfobacterium autotrophicum HRM2, a marine sulfate reducer oxidizing organic carbon completely to carbon dioxide.</title>
        <authorList>
            <person name="Strittmatter A.W."/>
            <person name="Liesegang H."/>
            <person name="Rabus R."/>
            <person name="Decker I."/>
            <person name="Amann J."/>
            <person name="Andres S."/>
            <person name="Henne A."/>
            <person name="Fricke W.F."/>
            <person name="Martinez-Arias R."/>
            <person name="Bartels D."/>
            <person name="Goesmann A."/>
            <person name="Krause L."/>
            <person name="Puehler A."/>
            <person name="Klenk H.P."/>
            <person name="Richter M."/>
            <person name="Schuler M."/>
            <person name="Gloeckner F.O."/>
            <person name="Meyerdierks A."/>
            <person name="Gottschalk G."/>
            <person name="Amann R."/>
        </authorList>
    </citation>
    <scope>NUCLEOTIDE SEQUENCE [LARGE SCALE GENOMIC DNA]</scope>
    <source>
        <strain evidence="7">ATCC 43914 / DSM 3382 / HRM2</strain>
    </source>
</reference>
<dbReference type="InterPro" id="IPR023990">
    <property type="entry name" value="Butryl-CoA_acetate_CoA_Tfrase"/>
</dbReference>
<comment type="function">
    <text evidence="3">Coenzyme A-transferase that converts butyrate to butyryl-CoA.</text>
</comment>
<feature type="domain" description="Acetyl-CoA hydrolase/transferase C-terminal" evidence="5">
    <location>
        <begin position="281"/>
        <end position="437"/>
    </location>
</feature>
<keyword evidence="3" id="KW-0963">Cytoplasm</keyword>
<dbReference type="eggNOG" id="COG0427">
    <property type="taxonomic scope" value="Bacteria"/>
</dbReference>
<dbReference type="EMBL" id="CP001087">
    <property type="protein sequence ID" value="ACN14715.1"/>
    <property type="molecule type" value="Genomic_DNA"/>
</dbReference>
<comment type="pathway">
    <text evidence="3">Lipid metabolism; butanoate metabolism.</text>
</comment>
<keyword evidence="3" id="KW-0276">Fatty acid metabolism</keyword>
<name>C0QAD0_DESAH</name>
<organism evidence="6 7">
    <name type="scientific">Desulforapulum autotrophicum (strain ATCC 43914 / DSM 3382 / VKM B-1955 / HRM2)</name>
    <name type="common">Desulfobacterium autotrophicum</name>
    <dbReference type="NCBI Taxonomy" id="177437"/>
    <lineage>
        <taxon>Bacteria</taxon>
        <taxon>Pseudomonadati</taxon>
        <taxon>Thermodesulfobacteriota</taxon>
        <taxon>Desulfobacteria</taxon>
        <taxon>Desulfobacterales</taxon>
        <taxon>Desulfobacteraceae</taxon>
        <taxon>Desulforapulum</taxon>
    </lineage>
</organism>
<keyword evidence="2 3" id="KW-0808">Transferase</keyword>
<dbReference type="InterPro" id="IPR037171">
    <property type="entry name" value="NagB/RpiA_transferase-like"/>
</dbReference>
<evidence type="ECO:0000313" key="6">
    <source>
        <dbReference type="EMBL" id="ACN14715.1"/>
    </source>
</evidence>
<evidence type="ECO:0000259" key="5">
    <source>
        <dbReference type="Pfam" id="PF13336"/>
    </source>
</evidence>
<comment type="catalytic activity">
    <reaction evidence="3">
        <text>butanoate + acetyl-CoA = butanoyl-CoA + acetate</text>
        <dbReference type="Rhea" id="RHEA:30071"/>
        <dbReference type="ChEBI" id="CHEBI:17968"/>
        <dbReference type="ChEBI" id="CHEBI:30089"/>
        <dbReference type="ChEBI" id="CHEBI:57288"/>
        <dbReference type="ChEBI" id="CHEBI:57371"/>
    </reaction>
</comment>
<dbReference type="GO" id="GO:0005737">
    <property type="term" value="C:cytoplasm"/>
    <property type="evidence" value="ECO:0007669"/>
    <property type="project" value="UniProtKB-SubCell"/>
</dbReference>
<evidence type="ECO:0000259" key="4">
    <source>
        <dbReference type="Pfam" id="PF02550"/>
    </source>
</evidence>
<dbReference type="GO" id="GO:0006083">
    <property type="term" value="P:acetate metabolic process"/>
    <property type="evidence" value="ECO:0007669"/>
    <property type="project" value="InterPro"/>
</dbReference>
<dbReference type="InterPro" id="IPR046433">
    <property type="entry name" value="ActCoA_hydro"/>
</dbReference>
<dbReference type="GO" id="GO:0008775">
    <property type="term" value="F:acetate CoA-transferase activity"/>
    <property type="evidence" value="ECO:0007669"/>
    <property type="project" value="InterPro"/>
</dbReference>